<dbReference type="InterPro" id="IPR016181">
    <property type="entry name" value="Acyl_CoA_acyltransferase"/>
</dbReference>
<proteinExistence type="predicted"/>
<evidence type="ECO:0000313" key="6">
    <source>
        <dbReference type="Proteomes" id="UP001522868"/>
    </source>
</evidence>
<dbReference type="RefSeq" id="WP_248635762.1">
    <property type="nucleotide sequence ID" value="NZ_JALPTH010000022.1"/>
</dbReference>
<organism evidence="5 6">
    <name type="scientific">Streptomyces lichenis</name>
    <dbReference type="NCBI Taxonomy" id="2306967"/>
    <lineage>
        <taxon>Bacteria</taxon>
        <taxon>Bacillati</taxon>
        <taxon>Actinomycetota</taxon>
        <taxon>Actinomycetes</taxon>
        <taxon>Kitasatosporales</taxon>
        <taxon>Streptomycetaceae</taxon>
        <taxon>Streptomyces</taxon>
    </lineage>
</organism>
<feature type="compositionally biased region" description="Pro residues" evidence="3">
    <location>
        <begin position="179"/>
        <end position="189"/>
    </location>
</feature>
<feature type="region of interest" description="Disordered" evidence="3">
    <location>
        <begin position="161"/>
        <end position="189"/>
    </location>
</feature>
<keyword evidence="1" id="KW-0808">Transferase</keyword>
<dbReference type="PROSITE" id="PS51186">
    <property type="entry name" value="GNAT"/>
    <property type="match status" value="1"/>
</dbReference>
<evidence type="ECO:0000256" key="2">
    <source>
        <dbReference type="ARBA" id="ARBA00023315"/>
    </source>
</evidence>
<dbReference type="SUPFAM" id="SSF55729">
    <property type="entry name" value="Acyl-CoA N-acyltransferases (Nat)"/>
    <property type="match status" value="1"/>
</dbReference>
<dbReference type="EMBL" id="JALPTH010000022">
    <property type="protein sequence ID" value="MCK8679945.1"/>
    <property type="molecule type" value="Genomic_DNA"/>
</dbReference>
<dbReference type="InterPro" id="IPR050832">
    <property type="entry name" value="Bact_Acetyltransf"/>
</dbReference>
<name>A0ABT0IF62_9ACTN</name>
<reference evidence="5 6" key="1">
    <citation type="submission" date="2022-04" db="EMBL/GenBank/DDBJ databases">
        <title>Streptomyces sp. nov. LCR6-01 isolated from Lichen of Dirinaria sp.</title>
        <authorList>
            <person name="Kanchanasin P."/>
            <person name="Tanasupawat S."/>
            <person name="Phongsopitanun W."/>
        </authorList>
    </citation>
    <scope>NUCLEOTIDE SEQUENCE [LARGE SCALE GENOMIC DNA]</scope>
    <source>
        <strain evidence="5 6">LCR6-01</strain>
    </source>
</reference>
<dbReference type="Gene3D" id="3.40.630.30">
    <property type="match status" value="1"/>
</dbReference>
<dbReference type="InterPro" id="IPR000182">
    <property type="entry name" value="GNAT_dom"/>
</dbReference>
<evidence type="ECO:0000313" key="5">
    <source>
        <dbReference type="EMBL" id="MCK8679945.1"/>
    </source>
</evidence>
<feature type="domain" description="N-acetyltransferase" evidence="4">
    <location>
        <begin position="5"/>
        <end position="165"/>
    </location>
</feature>
<dbReference type="Proteomes" id="UP001522868">
    <property type="component" value="Unassembled WGS sequence"/>
</dbReference>
<dbReference type="Pfam" id="PF00583">
    <property type="entry name" value="Acetyltransf_1"/>
    <property type="match status" value="1"/>
</dbReference>
<protein>
    <submittedName>
        <fullName evidence="5">GNAT family N-acetyltransferase</fullName>
    </submittedName>
</protein>
<keyword evidence="2" id="KW-0012">Acyltransferase</keyword>
<accession>A0ABT0IF62</accession>
<evidence type="ECO:0000259" key="4">
    <source>
        <dbReference type="PROSITE" id="PS51186"/>
    </source>
</evidence>
<gene>
    <name evidence="5" type="ORF">M1O15_21620</name>
</gene>
<evidence type="ECO:0000256" key="1">
    <source>
        <dbReference type="ARBA" id="ARBA00022679"/>
    </source>
</evidence>
<evidence type="ECO:0000256" key="3">
    <source>
        <dbReference type="SAM" id="MobiDB-lite"/>
    </source>
</evidence>
<comment type="caution">
    <text evidence="5">The sequence shown here is derived from an EMBL/GenBank/DDBJ whole genome shotgun (WGS) entry which is preliminary data.</text>
</comment>
<dbReference type="PANTHER" id="PTHR43877">
    <property type="entry name" value="AMINOALKYLPHOSPHONATE N-ACETYLTRANSFERASE-RELATED-RELATED"/>
    <property type="match status" value="1"/>
</dbReference>
<dbReference type="CDD" id="cd04301">
    <property type="entry name" value="NAT_SF"/>
    <property type="match status" value="1"/>
</dbReference>
<sequence length="189" mass="20280">MTEDLLIRPLAEGDWDAVVAMESSAYSGLGLSEERTALRSRADASPTTCFVAEIAEQPAGYLLSLPYPAGRYPDLGQVEGGGFHSRNLHLHDIVIASTHRRQGLAHRLLAHLERTARAQGYERISLVAVGGSERFWSARGFTPHADAAAVDAYHEGARYMSRSLTDEAPPSRPAATPAPAGPPLPPEVS</sequence>
<keyword evidence="6" id="KW-1185">Reference proteome</keyword>